<dbReference type="Gene3D" id="3.40.50.1000">
    <property type="entry name" value="HAD superfamily/HAD-like"/>
    <property type="match status" value="1"/>
</dbReference>
<dbReference type="PANTHER" id="PTHR43316:SF9">
    <property type="entry name" value="ACID DEHALOGENASE, PUTATIVE (AFU_ORTHOLOGUE AFUA_6G14460)-RELATED"/>
    <property type="match status" value="1"/>
</dbReference>
<gene>
    <name evidence="2" type="ORF">QBC41DRAFT_286654</name>
</gene>
<sequence>MISTRCSLSLSYKPPTVSLLHASLFTISIITHLSIPHLTLSNSPPPQLTKMPPPLTTFKALSFDCYGTLIDWETGLTTDLTPITSQLPPSHPLNATPLSAVQRFDDHQCHIWETQPTLPYNLALSECFRLLAREANVPIEETDALNAGTGPGRWSPFPDTIPALQTLAKHYKLIILSNVNDDNIASTIDNSLEGKVKFDAVYTAQKIGSYKPSLSNFEYLFEHAKEELGVDKEKGELLHVARSLTADHIPAKKVGLRSVFIARGGTDPKNYGTGGNLEELSREGKVGFEWTFETLGDFAKEVERQFAELEKERK</sequence>
<evidence type="ECO:0000313" key="2">
    <source>
        <dbReference type="EMBL" id="KAK0660129.1"/>
    </source>
</evidence>
<dbReference type="GO" id="GO:0016787">
    <property type="term" value="F:hydrolase activity"/>
    <property type="evidence" value="ECO:0007669"/>
    <property type="project" value="UniProtKB-KW"/>
</dbReference>
<protein>
    <submittedName>
        <fullName evidence="2">Haloacid dehalogenase-like hydrolase-domain-containing protein</fullName>
    </submittedName>
</protein>
<dbReference type="PANTHER" id="PTHR43316">
    <property type="entry name" value="HYDROLASE, HALOACID DELAHOGENASE-RELATED"/>
    <property type="match status" value="1"/>
</dbReference>
<comment type="caution">
    <text evidence="2">The sequence shown here is derived from an EMBL/GenBank/DDBJ whole genome shotgun (WGS) entry which is preliminary data.</text>
</comment>
<organism evidence="2 3">
    <name type="scientific">Cercophora samala</name>
    <dbReference type="NCBI Taxonomy" id="330535"/>
    <lineage>
        <taxon>Eukaryota</taxon>
        <taxon>Fungi</taxon>
        <taxon>Dikarya</taxon>
        <taxon>Ascomycota</taxon>
        <taxon>Pezizomycotina</taxon>
        <taxon>Sordariomycetes</taxon>
        <taxon>Sordariomycetidae</taxon>
        <taxon>Sordariales</taxon>
        <taxon>Lasiosphaeriaceae</taxon>
        <taxon>Cercophora</taxon>
    </lineage>
</organism>
<dbReference type="Proteomes" id="UP001174997">
    <property type="component" value="Unassembled WGS sequence"/>
</dbReference>
<dbReference type="AlphaFoldDB" id="A0AA39YX16"/>
<dbReference type="Gene3D" id="1.10.150.750">
    <property type="match status" value="1"/>
</dbReference>
<evidence type="ECO:0000313" key="3">
    <source>
        <dbReference type="Proteomes" id="UP001174997"/>
    </source>
</evidence>
<reference evidence="2" key="1">
    <citation type="submission" date="2023-06" db="EMBL/GenBank/DDBJ databases">
        <title>Genome-scale phylogeny and comparative genomics of the fungal order Sordariales.</title>
        <authorList>
            <consortium name="Lawrence Berkeley National Laboratory"/>
            <person name="Hensen N."/>
            <person name="Bonometti L."/>
            <person name="Westerberg I."/>
            <person name="Brannstrom I.O."/>
            <person name="Guillou S."/>
            <person name="Cros-Aarteil S."/>
            <person name="Calhoun S."/>
            <person name="Haridas S."/>
            <person name="Kuo A."/>
            <person name="Mondo S."/>
            <person name="Pangilinan J."/>
            <person name="Riley R."/>
            <person name="Labutti K."/>
            <person name="Andreopoulos B."/>
            <person name="Lipzen A."/>
            <person name="Chen C."/>
            <person name="Yanf M."/>
            <person name="Daum C."/>
            <person name="Ng V."/>
            <person name="Clum A."/>
            <person name="Steindorff A."/>
            <person name="Ohm R."/>
            <person name="Martin F."/>
            <person name="Silar P."/>
            <person name="Natvig D."/>
            <person name="Lalanne C."/>
            <person name="Gautier V."/>
            <person name="Ament-Velasquez S.L."/>
            <person name="Kruys A."/>
            <person name="Hutchinson M.I."/>
            <person name="Powell A.J."/>
            <person name="Barry K."/>
            <person name="Miller A.N."/>
            <person name="Grigoriev I.V."/>
            <person name="Debuchy R."/>
            <person name="Gladieux P."/>
            <person name="Thoren M.H."/>
            <person name="Johannesson H."/>
        </authorList>
    </citation>
    <scope>NUCLEOTIDE SEQUENCE</scope>
    <source>
        <strain evidence="2">CBS 307.81</strain>
    </source>
</reference>
<evidence type="ECO:0000256" key="1">
    <source>
        <dbReference type="ARBA" id="ARBA00022801"/>
    </source>
</evidence>
<accession>A0AA39YX16</accession>
<dbReference type="Pfam" id="PF00702">
    <property type="entry name" value="Hydrolase"/>
    <property type="match status" value="1"/>
</dbReference>
<dbReference type="EMBL" id="JAULSY010000170">
    <property type="protein sequence ID" value="KAK0660129.1"/>
    <property type="molecule type" value="Genomic_DNA"/>
</dbReference>
<keyword evidence="1 2" id="KW-0378">Hydrolase</keyword>
<proteinExistence type="predicted"/>
<name>A0AA39YX16_9PEZI</name>
<dbReference type="InterPro" id="IPR036412">
    <property type="entry name" value="HAD-like_sf"/>
</dbReference>
<dbReference type="InterPro" id="IPR023214">
    <property type="entry name" value="HAD_sf"/>
</dbReference>
<dbReference type="InterPro" id="IPR051540">
    <property type="entry name" value="S-2-haloacid_dehalogenase"/>
</dbReference>
<dbReference type="SUPFAM" id="SSF56784">
    <property type="entry name" value="HAD-like"/>
    <property type="match status" value="1"/>
</dbReference>
<keyword evidence="3" id="KW-1185">Reference proteome</keyword>